<organism evidence="2 3">
    <name type="scientific">Mycena maculata</name>
    <dbReference type="NCBI Taxonomy" id="230809"/>
    <lineage>
        <taxon>Eukaryota</taxon>
        <taxon>Fungi</taxon>
        <taxon>Dikarya</taxon>
        <taxon>Basidiomycota</taxon>
        <taxon>Agaricomycotina</taxon>
        <taxon>Agaricomycetes</taxon>
        <taxon>Agaricomycetidae</taxon>
        <taxon>Agaricales</taxon>
        <taxon>Marasmiineae</taxon>
        <taxon>Mycenaceae</taxon>
        <taxon>Mycena</taxon>
    </lineage>
</organism>
<gene>
    <name evidence="2" type="ORF">DFH07DRAFT_784630</name>
</gene>
<protein>
    <submittedName>
        <fullName evidence="2">Uncharacterized protein</fullName>
    </submittedName>
</protein>
<name>A0AAD7MJG0_9AGAR</name>
<dbReference type="Proteomes" id="UP001215280">
    <property type="component" value="Unassembled WGS sequence"/>
</dbReference>
<accession>A0AAD7MJG0</accession>
<reference evidence="2" key="1">
    <citation type="submission" date="2023-03" db="EMBL/GenBank/DDBJ databases">
        <title>Massive genome expansion in bonnet fungi (Mycena s.s.) driven by repeated elements and novel gene families across ecological guilds.</title>
        <authorList>
            <consortium name="Lawrence Berkeley National Laboratory"/>
            <person name="Harder C.B."/>
            <person name="Miyauchi S."/>
            <person name="Viragh M."/>
            <person name="Kuo A."/>
            <person name="Thoen E."/>
            <person name="Andreopoulos B."/>
            <person name="Lu D."/>
            <person name="Skrede I."/>
            <person name="Drula E."/>
            <person name="Henrissat B."/>
            <person name="Morin E."/>
            <person name="Kohler A."/>
            <person name="Barry K."/>
            <person name="LaButti K."/>
            <person name="Morin E."/>
            <person name="Salamov A."/>
            <person name="Lipzen A."/>
            <person name="Mereny Z."/>
            <person name="Hegedus B."/>
            <person name="Baldrian P."/>
            <person name="Stursova M."/>
            <person name="Weitz H."/>
            <person name="Taylor A."/>
            <person name="Grigoriev I.V."/>
            <person name="Nagy L.G."/>
            <person name="Martin F."/>
            <person name="Kauserud H."/>
        </authorList>
    </citation>
    <scope>NUCLEOTIDE SEQUENCE</scope>
    <source>
        <strain evidence="2">CBHHK188m</strain>
    </source>
</reference>
<keyword evidence="1" id="KW-0472">Membrane</keyword>
<dbReference type="AlphaFoldDB" id="A0AAD7MJG0"/>
<evidence type="ECO:0000256" key="1">
    <source>
        <dbReference type="SAM" id="Phobius"/>
    </source>
</evidence>
<evidence type="ECO:0000313" key="3">
    <source>
        <dbReference type="Proteomes" id="UP001215280"/>
    </source>
</evidence>
<keyword evidence="1" id="KW-0812">Transmembrane</keyword>
<feature type="transmembrane region" description="Helical" evidence="1">
    <location>
        <begin position="20"/>
        <end position="40"/>
    </location>
</feature>
<feature type="transmembrane region" description="Helical" evidence="1">
    <location>
        <begin position="52"/>
        <end position="75"/>
    </location>
</feature>
<keyword evidence="1" id="KW-1133">Transmembrane helix</keyword>
<keyword evidence="3" id="KW-1185">Reference proteome</keyword>
<comment type="caution">
    <text evidence="2">The sequence shown here is derived from an EMBL/GenBank/DDBJ whole genome shotgun (WGS) entry which is preliminary data.</text>
</comment>
<dbReference type="EMBL" id="JARJLG010000291">
    <property type="protein sequence ID" value="KAJ7719530.1"/>
    <property type="molecule type" value="Genomic_DNA"/>
</dbReference>
<evidence type="ECO:0000313" key="2">
    <source>
        <dbReference type="EMBL" id="KAJ7719530.1"/>
    </source>
</evidence>
<proteinExistence type="predicted"/>
<sequence>MSSEGGVDKKKNDAPRHGASFGHAFYPIQSAFAALLLRFHGFQINDGGFKSLVFQAGTALGFQLVGLLMELFWAAKAGQEAGCLYRGGIQCLLQSKGSHSLPFQVVAPGTIPLFCCEDVKTKEKVENVPIIVQERGVPLIVTADGFRVAIVNRWWNGHDCKKIIKPGPASQYLPTFPCSDGNDLRKTFRTEFLQKKIGELLGVDTWCVASAPPPYTPHHNPTLMAEILRSGQEWQAIRRRTREAKAAAILRAAARAQNPEILSPMLSDGATIVTFIPGQATPITSIQQPNGKVIPMSGLPPHSTARYRGPPGPGAYRPRPPGTNSISVCRARDEAIFLARFAASQEKCHREEEVEAARPQKKKKYWFDIHWMVAPCLLAINSGAIWCWLLYLLTVMAMARSYDSTKKRFLVAHSAEYLLARETGQTRQFRAVVLQRYVRSFGFTGLREPWRGLGFGHHDDNDQFEVSAKEAERRALVLQVLRWVRFCFGSGVWGILIQILKNIRNWYEWAHRNL</sequence>
<feature type="transmembrane region" description="Helical" evidence="1">
    <location>
        <begin position="369"/>
        <end position="399"/>
    </location>
</feature>